<dbReference type="RefSeq" id="WP_157490580.1">
    <property type="nucleotide sequence ID" value="NZ_JMTM01000046.1"/>
</dbReference>
<evidence type="ECO:0000313" key="1">
    <source>
        <dbReference type="EMBL" id="OAZ03967.1"/>
    </source>
</evidence>
<protein>
    <submittedName>
        <fullName evidence="1">Uncharacterized protein</fullName>
    </submittedName>
</protein>
<reference evidence="1 2" key="1">
    <citation type="submission" date="2016-06" db="EMBL/GenBank/DDBJ databases">
        <title>Draft genome sequence of Flavobacterium succinicans strain DD5b.</title>
        <authorList>
            <person name="Poehlein A."/>
            <person name="Daniel R."/>
            <person name="Simeonova D.D."/>
        </authorList>
    </citation>
    <scope>NUCLEOTIDE SEQUENCE [LARGE SCALE GENOMIC DNA]</scope>
    <source>
        <strain evidence="1 2">DD5b</strain>
    </source>
</reference>
<organism evidence="1 2">
    <name type="scientific">Flavobacterium succinicans</name>
    <dbReference type="NCBI Taxonomy" id="29536"/>
    <lineage>
        <taxon>Bacteria</taxon>
        <taxon>Pseudomonadati</taxon>
        <taxon>Bacteroidota</taxon>
        <taxon>Flavobacteriia</taxon>
        <taxon>Flavobacteriales</taxon>
        <taxon>Flavobacteriaceae</taxon>
        <taxon>Flavobacterium</taxon>
    </lineage>
</organism>
<gene>
    <name evidence="1" type="ORF">FLB_16570</name>
</gene>
<sequence>MSNLVSHFKNLISNDLFLRMSVYLDEKDASLRKAIETSICTVLVGVEKSIDFQGILCSLEELDVVDEQGMDGLHSNGMSFSSGQLFLDKLFSSKKDRIYEMISNEVCVKSETARAILNLVAMVILANLKKEPPKNLRSLLESQSHTLYGYLPRGVKLILGIPNVDYGSIHLNEKERTFFSFSFFRSKR</sequence>
<evidence type="ECO:0000313" key="2">
    <source>
        <dbReference type="Proteomes" id="UP000093807"/>
    </source>
</evidence>
<comment type="caution">
    <text evidence="1">The sequence shown here is derived from an EMBL/GenBank/DDBJ whole genome shotgun (WGS) entry which is preliminary data.</text>
</comment>
<dbReference type="PATRIC" id="fig|29536.5.peg.1741"/>
<name>A0A199XRC0_9FLAO</name>
<dbReference type="AlphaFoldDB" id="A0A199XRC0"/>
<accession>A0A199XRC0</accession>
<dbReference type="EMBL" id="JMTM01000046">
    <property type="protein sequence ID" value="OAZ03967.1"/>
    <property type="molecule type" value="Genomic_DNA"/>
</dbReference>
<dbReference type="Proteomes" id="UP000093807">
    <property type="component" value="Unassembled WGS sequence"/>
</dbReference>
<keyword evidence="2" id="KW-1185">Reference proteome</keyword>
<proteinExistence type="predicted"/>
<dbReference type="OrthoDB" id="1371326at2"/>